<name>W1NR23_AMBTC</name>
<dbReference type="AlphaFoldDB" id="W1NR23"/>
<proteinExistence type="predicted"/>
<evidence type="ECO:0000313" key="2">
    <source>
        <dbReference type="Proteomes" id="UP000017836"/>
    </source>
</evidence>
<gene>
    <name evidence="1" type="ORF">AMTR_s00117p00085690</name>
</gene>
<organism evidence="1 2">
    <name type="scientific">Amborella trichopoda</name>
    <dbReference type="NCBI Taxonomy" id="13333"/>
    <lineage>
        <taxon>Eukaryota</taxon>
        <taxon>Viridiplantae</taxon>
        <taxon>Streptophyta</taxon>
        <taxon>Embryophyta</taxon>
        <taxon>Tracheophyta</taxon>
        <taxon>Spermatophyta</taxon>
        <taxon>Magnoliopsida</taxon>
        <taxon>Amborellales</taxon>
        <taxon>Amborellaceae</taxon>
        <taxon>Amborella</taxon>
    </lineage>
</organism>
<dbReference type="HOGENOM" id="CLU_1621251_0_0_1"/>
<keyword evidence="2" id="KW-1185">Reference proteome</keyword>
<reference evidence="2" key="1">
    <citation type="journal article" date="2013" name="Science">
        <title>The Amborella genome and the evolution of flowering plants.</title>
        <authorList>
            <consortium name="Amborella Genome Project"/>
        </authorList>
    </citation>
    <scope>NUCLEOTIDE SEQUENCE [LARGE SCALE GENOMIC DNA]</scope>
</reference>
<sequence>MSKSHPLSDRTYSVSEPWDSRVLHCRSEPLQCQSAHTQCWSIVTLDYTVEAQDPLSECTYIMPERITKCRSAHTQCRSAMLPYSTVAVHLHRAEAHTYCQSQYRQCRSVVTPECCTTGAHLHSVVVHHLMTERSYTVQEQFTQDCTAGAHLYSVRVHVPLQECT</sequence>
<protein>
    <submittedName>
        <fullName evidence="1">Uncharacterized protein</fullName>
    </submittedName>
</protein>
<evidence type="ECO:0000313" key="1">
    <source>
        <dbReference type="EMBL" id="ERM97958.1"/>
    </source>
</evidence>
<dbReference type="EMBL" id="KI395608">
    <property type="protein sequence ID" value="ERM97958.1"/>
    <property type="molecule type" value="Genomic_DNA"/>
</dbReference>
<accession>W1NR23</accession>
<dbReference type="Gramene" id="ERM97958">
    <property type="protein sequence ID" value="ERM97958"/>
    <property type="gene ID" value="AMTR_s00117p00085690"/>
</dbReference>
<dbReference type="Proteomes" id="UP000017836">
    <property type="component" value="Unassembled WGS sequence"/>
</dbReference>